<keyword evidence="4" id="KW-1185">Reference proteome</keyword>
<dbReference type="Gene3D" id="2.40.160.10">
    <property type="entry name" value="Porin"/>
    <property type="match status" value="1"/>
</dbReference>
<sequence length="426" mass="44563">MRKILLATTAVAAAALFGPGEAVAQQAPTVRVGGYFRFNYAFTNQDGSSVGTTPATTVRNGKSDFASDTEIHVIVEGKAANGLTYGATVEMQVDFNRGATANTSSKTQFDTDEMYMWVASPTLGQLRVGDEDGVVLGALLTGFVTNFGTGGVDGDVYDYVTGPSRPAYIAGGALSDSSKVIYTSPQFFGFDFGASFAFNNGEGEDTGCTNDVVASVCDRATSFGYSNSLGVPGGFRLRNERQAAIRYRGTFAGVGLQANVGYIGSDVTSNTNGASGHGLEVYSAGVQATAYGFLVGANYMWGDGQAGLGLLARPSPNVAGNATRLDTRNMSQLFLGGSYTFSGLTIGANYYNGKSAGNQRIETGERTDRAWSVGAAYTLAPGLQLVAEYNNLKRSEGGFDLLNSALGNSNNTLRTDVFLLGSRIAF</sequence>
<dbReference type="RefSeq" id="WP_207419167.1">
    <property type="nucleotide sequence ID" value="NZ_CP061177.1"/>
</dbReference>
<feature type="signal peptide" evidence="1">
    <location>
        <begin position="1"/>
        <end position="24"/>
    </location>
</feature>
<evidence type="ECO:0000313" key="4">
    <source>
        <dbReference type="Proteomes" id="UP001518989"/>
    </source>
</evidence>
<organism evidence="3 4">
    <name type="scientific">Roseomonas haemaphysalidis</name>
    <dbReference type="NCBI Taxonomy" id="2768162"/>
    <lineage>
        <taxon>Bacteria</taxon>
        <taxon>Pseudomonadati</taxon>
        <taxon>Pseudomonadota</taxon>
        <taxon>Alphaproteobacteria</taxon>
        <taxon>Acetobacterales</taxon>
        <taxon>Roseomonadaceae</taxon>
        <taxon>Roseomonas</taxon>
    </lineage>
</organism>
<proteinExistence type="predicted"/>
<dbReference type="EMBL" id="JACTNG010000011">
    <property type="protein sequence ID" value="MBO1080998.1"/>
    <property type="molecule type" value="Genomic_DNA"/>
</dbReference>
<evidence type="ECO:0000259" key="2">
    <source>
        <dbReference type="Pfam" id="PF13609"/>
    </source>
</evidence>
<dbReference type="SUPFAM" id="SSF56935">
    <property type="entry name" value="Porins"/>
    <property type="match status" value="1"/>
</dbReference>
<dbReference type="InterPro" id="IPR023614">
    <property type="entry name" value="Porin_dom_sf"/>
</dbReference>
<protein>
    <submittedName>
        <fullName evidence="3">Porin</fullName>
    </submittedName>
</protein>
<evidence type="ECO:0000313" key="3">
    <source>
        <dbReference type="EMBL" id="MBO1080998.1"/>
    </source>
</evidence>
<keyword evidence="1" id="KW-0732">Signal</keyword>
<name>A0ABS3KU38_9PROT</name>
<accession>A0ABS3KU38</accession>
<comment type="caution">
    <text evidence="3">The sequence shown here is derived from an EMBL/GenBank/DDBJ whole genome shotgun (WGS) entry which is preliminary data.</text>
</comment>
<feature type="domain" description="Porin" evidence="2">
    <location>
        <begin position="10"/>
        <end position="395"/>
    </location>
</feature>
<dbReference type="InterPro" id="IPR033900">
    <property type="entry name" value="Gram_neg_porin_domain"/>
</dbReference>
<evidence type="ECO:0000256" key="1">
    <source>
        <dbReference type="SAM" id="SignalP"/>
    </source>
</evidence>
<gene>
    <name evidence="3" type="ORF">IAI61_18300</name>
</gene>
<dbReference type="Proteomes" id="UP001518989">
    <property type="component" value="Unassembled WGS sequence"/>
</dbReference>
<dbReference type="Pfam" id="PF13609">
    <property type="entry name" value="Porin_4"/>
    <property type="match status" value="1"/>
</dbReference>
<reference evidence="3 4" key="1">
    <citation type="submission" date="2020-09" db="EMBL/GenBank/DDBJ databases">
        <title>Roseomonas.</title>
        <authorList>
            <person name="Zhu W."/>
        </authorList>
    </citation>
    <scope>NUCLEOTIDE SEQUENCE [LARGE SCALE GENOMIC DNA]</scope>
    <source>
        <strain evidence="3 4">573</strain>
    </source>
</reference>
<feature type="chain" id="PRO_5046621197" evidence="1">
    <location>
        <begin position="25"/>
        <end position="426"/>
    </location>
</feature>